<evidence type="ECO:0000259" key="1">
    <source>
        <dbReference type="Pfam" id="PF13843"/>
    </source>
</evidence>
<protein>
    <recommendedName>
        <fullName evidence="1">PiggyBac transposable element-derived protein domain-containing protein</fullName>
    </recommendedName>
</protein>
<dbReference type="EMBL" id="ANIY01002602">
    <property type="protein sequence ID" value="ETP40045.1"/>
    <property type="molecule type" value="Genomic_DNA"/>
</dbReference>
<reference evidence="2 3" key="1">
    <citation type="submission" date="2013-11" db="EMBL/GenBank/DDBJ databases">
        <title>The Genome Sequence of Phytophthora parasitica P10297.</title>
        <authorList>
            <consortium name="The Broad Institute Genomics Platform"/>
            <person name="Russ C."/>
            <person name="Tyler B."/>
            <person name="Panabieres F."/>
            <person name="Shan W."/>
            <person name="Tripathy S."/>
            <person name="Grunwald N."/>
            <person name="Machado M."/>
            <person name="Johnson C.S."/>
            <person name="Walker B."/>
            <person name="Young S.K."/>
            <person name="Zeng Q."/>
            <person name="Gargeya S."/>
            <person name="Fitzgerald M."/>
            <person name="Haas B."/>
            <person name="Abouelleil A."/>
            <person name="Allen A.W."/>
            <person name="Alvarado L."/>
            <person name="Arachchi H.M."/>
            <person name="Berlin A.M."/>
            <person name="Chapman S.B."/>
            <person name="Gainer-Dewar J."/>
            <person name="Goldberg J."/>
            <person name="Griggs A."/>
            <person name="Gujja S."/>
            <person name="Hansen M."/>
            <person name="Howarth C."/>
            <person name="Imamovic A."/>
            <person name="Ireland A."/>
            <person name="Larimer J."/>
            <person name="McCowan C."/>
            <person name="Murphy C."/>
            <person name="Pearson M."/>
            <person name="Poon T.W."/>
            <person name="Priest M."/>
            <person name="Roberts A."/>
            <person name="Saif S."/>
            <person name="Shea T."/>
            <person name="Sisk P."/>
            <person name="Sykes S."/>
            <person name="Wortman J."/>
            <person name="Nusbaum C."/>
            <person name="Birren B."/>
        </authorList>
    </citation>
    <scope>NUCLEOTIDE SEQUENCE [LARGE SCALE GENOMIC DNA]</scope>
    <source>
        <strain evidence="2 3">P10297</strain>
    </source>
</reference>
<comment type="caution">
    <text evidence="2">The sequence shown here is derived from an EMBL/GenBank/DDBJ whole genome shotgun (WGS) entry which is preliminary data.</text>
</comment>
<sequence>MHRKALVAPALVAAYNRCMNAVDRVDQLRSTNPTRRREKRLHMSVFTWLLDLSIINAYALHHHLNETSSASITLRDFKRSIADMLTRNEKRLQQQRMDEKTLVRELVRARPDELTDMKQKLETLNGKLGKLLKFQLEFHVLIEDSEERSYALAAALDYKDESVQDGFFGLLLEMVVNKLKG</sequence>
<feature type="domain" description="PiggyBac transposable element-derived protein" evidence="1">
    <location>
        <begin position="8"/>
        <end position="58"/>
    </location>
</feature>
<accession>W2YYZ7</accession>
<organism evidence="2 3">
    <name type="scientific">Phytophthora nicotianae P10297</name>
    <dbReference type="NCBI Taxonomy" id="1317064"/>
    <lineage>
        <taxon>Eukaryota</taxon>
        <taxon>Sar</taxon>
        <taxon>Stramenopiles</taxon>
        <taxon>Oomycota</taxon>
        <taxon>Peronosporomycetes</taxon>
        <taxon>Peronosporales</taxon>
        <taxon>Peronosporaceae</taxon>
        <taxon>Phytophthora</taxon>
    </lineage>
</organism>
<proteinExistence type="predicted"/>
<evidence type="ECO:0000313" key="3">
    <source>
        <dbReference type="Proteomes" id="UP000018948"/>
    </source>
</evidence>
<gene>
    <name evidence="2" type="ORF">F442_12583</name>
</gene>
<name>W2YYZ7_PHYNI</name>
<dbReference type="PANTHER" id="PTHR46599">
    <property type="entry name" value="PIGGYBAC TRANSPOSABLE ELEMENT-DERIVED PROTEIN 4"/>
    <property type="match status" value="1"/>
</dbReference>
<dbReference type="InterPro" id="IPR029526">
    <property type="entry name" value="PGBD"/>
</dbReference>
<dbReference type="AlphaFoldDB" id="W2YYZ7"/>
<dbReference type="Proteomes" id="UP000018948">
    <property type="component" value="Unassembled WGS sequence"/>
</dbReference>
<dbReference type="Pfam" id="PF13843">
    <property type="entry name" value="DDE_Tnp_1_7"/>
    <property type="match status" value="1"/>
</dbReference>
<evidence type="ECO:0000313" key="2">
    <source>
        <dbReference type="EMBL" id="ETP40045.1"/>
    </source>
</evidence>
<dbReference type="PANTHER" id="PTHR46599:SF3">
    <property type="entry name" value="PIGGYBAC TRANSPOSABLE ELEMENT-DERIVED PROTEIN 4"/>
    <property type="match status" value="1"/>
</dbReference>